<evidence type="ECO:0000313" key="2">
    <source>
        <dbReference type="EMBL" id="KFB53595.1"/>
    </source>
</evidence>
<dbReference type="AlphaFoldDB" id="A0A084WTQ1"/>
<protein>
    <submittedName>
        <fullName evidence="2 3">Metallophosphoesterase</fullName>
    </submittedName>
</protein>
<feature type="region of interest" description="Disordered" evidence="1">
    <location>
        <begin position="1"/>
        <end position="57"/>
    </location>
</feature>
<evidence type="ECO:0000313" key="4">
    <source>
        <dbReference type="Proteomes" id="UP000030765"/>
    </source>
</evidence>
<name>A0A084WTQ1_ANOSI</name>
<gene>
    <name evidence="2" type="ORF">ZHAS_00021833</name>
</gene>
<proteinExistence type="predicted"/>
<dbReference type="EMBL" id="ATLV01026908">
    <property type="status" value="NOT_ANNOTATED_CDS"/>
    <property type="molecule type" value="Genomic_DNA"/>
</dbReference>
<dbReference type="EMBL" id="KE525420">
    <property type="protein sequence ID" value="KFB53595.1"/>
    <property type="molecule type" value="Genomic_DNA"/>
</dbReference>
<evidence type="ECO:0000256" key="1">
    <source>
        <dbReference type="SAM" id="MobiDB-lite"/>
    </source>
</evidence>
<sequence>MMTMRCRQRDSQEFPSCTIEKPPSPWLDLSPAPSTVHIHRSGNERPPNAGDNNDDDKFVVSFPHDGVRWITGGSCGTGANGDAWNILAATLLKPTQLLRAGRVGAHLEG</sequence>
<evidence type="ECO:0000313" key="3">
    <source>
        <dbReference type="EnsemblMetazoa" id="ASIC021833-PA"/>
    </source>
</evidence>
<dbReference type="EnsemblMetazoa" id="ASIC021833-RA">
    <property type="protein sequence ID" value="ASIC021833-PA"/>
    <property type="gene ID" value="ASIC021833"/>
</dbReference>
<dbReference type="VEuPathDB" id="VectorBase:ASIC021833"/>
<reference evidence="2 4" key="1">
    <citation type="journal article" date="2014" name="BMC Genomics">
        <title>Genome sequence of Anopheles sinensis provides insight into genetics basis of mosquito competence for malaria parasites.</title>
        <authorList>
            <person name="Zhou D."/>
            <person name="Zhang D."/>
            <person name="Ding G."/>
            <person name="Shi L."/>
            <person name="Hou Q."/>
            <person name="Ye Y."/>
            <person name="Xu Y."/>
            <person name="Zhou H."/>
            <person name="Xiong C."/>
            <person name="Li S."/>
            <person name="Yu J."/>
            <person name="Hong S."/>
            <person name="Yu X."/>
            <person name="Zou P."/>
            <person name="Chen C."/>
            <person name="Chang X."/>
            <person name="Wang W."/>
            <person name="Lv Y."/>
            <person name="Sun Y."/>
            <person name="Ma L."/>
            <person name="Shen B."/>
            <person name="Zhu C."/>
        </authorList>
    </citation>
    <scope>NUCLEOTIDE SEQUENCE [LARGE SCALE GENOMIC DNA]</scope>
</reference>
<organism evidence="2">
    <name type="scientific">Anopheles sinensis</name>
    <name type="common">Mosquito</name>
    <dbReference type="NCBI Taxonomy" id="74873"/>
    <lineage>
        <taxon>Eukaryota</taxon>
        <taxon>Metazoa</taxon>
        <taxon>Ecdysozoa</taxon>
        <taxon>Arthropoda</taxon>
        <taxon>Hexapoda</taxon>
        <taxon>Insecta</taxon>
        <taxon>Pterygota</taxon>
        <taxon>Neoptera</taxon>
        <taxon>Endopterygota</taxon>
        <taxon>Diptera</taxon>
        <taxon>Nematocera</taxon>
        <taxon>Culicoidea</taxon>
        <taxon>Culicidae</taxon>
        <taxon>Anophelinae</taxon>
        <taxon>Anopheles</taxon>
    </lineage>
</organism>
<keyword evidence="4" id="KW-1185">Reference proteome</keyword>
<reference evidence="3" key="2">
    <citation type="submission" date="2020-05" db="UniProtKB">
        <authorList>
            <consortium name="EnsemblMetazoa"/>
        </authorList>
    </citation>
    <scope>IDENTIFICATION</scope>
</reference>
<dbReference type="Proteomes" id="UP000030765">
    <property type="component" value="Unassembled WGS sequence"/>
</dbReference>
<accession>A0A084WTQ1</accession>